<dbReference type="PANTHER" id="PTHR39586">
    <property type="entry name" value="CYTOPLASMIC PROTEIN-RELATED"/>
    <property type="match status" value="1"/>
</dbReference>
<proteinExistence type="predicted"/>
<evidence type="ECO:0000313" key="3">
    <source>
        <dbReference type="Proteomes" id="UP001447008"/>
    </source>
</evidence>
<reference evidence="2 3" key="1">
    <citation type="submission" date="2024-03" db="EMBL/GenBank/DDBJ databases">
        <title>Pseudoalteromonas qingdaonensis sp. nov., isolated from the intestines of marine benthic organisms.</title>
        <authorList>
            <person name="Lin X."/>
            <person name="Fang S."/>
            <person name="Hu X."/>
        </authorList>
    </citation>
    <scope>NUCLEOTIDE SEQUENCE [LARGE SCALE GENOMIC DNA]</scope>
    <source>
        <strain evidence="2 3">YIC-827</strain>
    </source>
</reference>
<dbReference type="SUPFAM" id="SSF158452">
    <property type="entry name" value="YqcC-like"/>
    <property type="match status" value="1"/>
</dbReference>
<dbReference type="Pfam" id="PF04287">
    <property type="entry name" value="DUF446"/>
    <property type="match status" value="1"/>
</dbReference>
<organism evidence="2 3">
    <name type="scientific">Pseudoalteromonas qingdaonensis</name>
    <dbReference type="NCBI Taxonomy" id="3131913"/>
    <lineage>
        <taxon>Bacteria</taxon>
        <taxon>Pseudomonadati</taxon>
        <taxon>Pseudomonadota</taxon>
        <taxon>Gammaproteobacteria</taxon>
        <taxon>Alteromonadales</taxon>
        <taxon>Pseudoalteromonadaceae</taxon>
        <taxon>Pseudoalteromonas</taxon>
    </lineage>
</organism>
<gene>
    <name evidence="2" type="ORF">WCN91_03950</name>
</gene>
<dbReference type="InterPro" id="IPR036814">
    <property type="entry name" value="YqcC-like_sf"/>
</dbReference>
<dbReference type="InterPro" id="IPR023376">
    <property type="entry name" value="YqcC-like_dom"/>
</dbReference>
<dbReference type="RefSeq" id="WP_342676517.1">
    <property type="nucleotide sequence ID" value="NZ_JBCGCU010000003.1"/>
</dbReference>
<protein>
    <submittedName>
        <fullName evidence="2">YqcC family protein</fullName>
    </submittedName>
</protein>
<feature type="domain" description="YqcC-like" evidence="1">
    <location>
        <begin position="5"/>
        <end position="96"/>
    </location>
</feature>
<evidence type="ECO:0000259" key="1">
    <source>
        <dbReference type="Pfam" id="PF04287"/>
    </source>
</evidence>
<evidence type="ECO:0000313" key="2">
    <source>
        <dbReference type="EMBL" id="MEM0514600.1"/>
    </source>
</evidence>
<keyword evidence="3" id="KW-1185">Reference proteome</keyword>
<comment type="caution">
    <text evidence="2">The sequence shown here is derived from an EMBL/GenBank/DDBJ whole genome shotgun (WGS) entry which is preliminary data.</text>
</comment>
<dbReference type="InterPro" id="IPR007384">
    <property type="entry name" value="UCP006257"/>
</dbReference>
<dbReference type="PANTHER" id="PTHR39586:SF1">
    <property type="entry name" value="CYTOPLASMIC PROTEIN"/>
    <property type="match status" value="1"/>
</dbReference>
<dbReference type="Gene3D" id="1.20.1440.40">
    <property type="entry name" value="YqcC-like"/>
    <property type="match status" value="1"/>
</dbReference>
<accession>A0ABU9MU76</accession>
<sequence>MYDKTATLLQQLETQLRAHKLWQAEPIDAHLLQSGQPFCVDTLRFEQWLQFVFLVKMRVLVQNRAVLPSSIALAPMAEVQWPGRYLDLHKVLTALDQHLSQDVGGTYE</sequence>
<dbReference type="EMBL" id="JBCGCU010000003">
    <property type="protein sequence ID" value="MEM0514600.1"/>
    <property type="molecule type" value="Genomic_DNA"/>
</dbReference>
<name>A0ABU9MU76_9GAMM</name>
<dbReference type="Proteomes" id="UP001447008">
    <property type="component" value="Unassembled WGS sequence"/>
</dbReference>